<name>A0AAU6W364_9VIRU</name>
<dbReference type="InterPro" id="IPR057004">
    <property type="entry name" value="Gp90-like"/>
</dbReference>
<evidence type="ECO:0000313" key="1">
    <source>
        <dbReference type="EMBL" id="XAI71002.1"/>
    </source>
</evidence>
<dbReference type="EMBL" id="PP179331">
    <property type="protein sequence ID" value="XAI71002.1"/>
    <property type="molecule type" value="Genomic_DNA"/>
</dbReference>
<sequence>MARQVTQDAVNAFTAGRTGRFGGNTSVELSPLGSVLVLKLHGNAIARRDVGPLKSFEICDGGWTSNTTKERLNGLPSVRINQKNYEWFLNGERWNGAWTTINLL</sequence>
<reference evidence="1" key="1">
    <citation type="journal article" date="2024" name="J. Gen. Virol.">
        <title>Novel phages of Pseudomonas syringae unveil numerous potential auxiliary metabolic genes.</title>
        <authorList>
            <person name="Feltin C."/>
            <person name="Garneau J.R."/>
            <person name="Morris C.E."/>
            <person name="Berard A."/>
            <person name="Torres-Barcelo C."/>
        </authorList>
    </citation>
    <scope>NUCLEOTIDE SEQUENCE</scope>
</reference>
<gene>
    <name evidence="1" type="ORF">Lepni01_00002</name>
</gene>
<organism evidence="1">
    <name type="scientific">Pseudomonas phage Lepni01</name>
    <dbReference type="NCBI Taxonomy" id="3138536"/>
    <lineage>
        <taxon>Viruses</taxon>
    </lineage>
</organism>
<proteinExistence type="predicted"/>
<dbReference type="Pfam" id="PF23790">
    <property type="entry name" value="Kyano_Gp96"/>
    <property type="match status" value="1"/>
</dbReference>
<accession>A0AAU6W364</accession>
<protein>
    <submittedName>
        <fullName evidence="1">Uncharacterized protein</fullName>
    </submittedName>
</protein>